<protein>
    <submittedName>
        <fullName evidence="5">DNA-binding HxlR family transcriptional regulator</fullName>
    </submittedName>
</protein>
<dbReference type="Pfam" id="PF01638">
    <property type="entry name" value="HxlR"/>
    <property type="match status" value="1"/>
</dbReference>
<dbReference type="InterPro" id="IPR036390">
    <property type="entry name" value="WH_DNA-bd_sf"/>
</dbReference>
<dbReference type="SUPFAM" id="SSF46785">
    <property type="entry name" value="Winged helix' DNA-binding domain"/>
    <property type="match status" value="1"/>
</dbReference>
<keyword evidence="2 5" id="KW-0238">DNA-binding</keyword>
<sequence length="116" mass="13048">MASKLKNGTTNACNIGVLYGSCEVNEILRNISPRWKMQVLHSIKHGIRQFSLLKEAFPSLSDQILGKRLSELVIDGLVDKAAVEGTVPQQIVYTTTKKGEELLKVIDDLHQWGMRW</sequence>
<dbReference type="PANTHER" id="PTHR33204:SF18">
    <property type="entry name" value="TRANSCRIPTIONAL REGULATORY PROTEIN"/>
    <property type="match status" value="1"/>
</dbReference>
<feature type="domain" description="HTH hxlR-type" evidence="4">
    <location>
        <begin position="22"/>
        <end position="116"/>
    </location>
</feature>
<keyword evidence="3" id="KW-0804">Transcription</keyword>
<accession>A0A7W8ZN60</accession>
<dbReference type="InterPro" id="IPR036388">
    <property type="entry name" value="WH-like_DNA-bd_sf"/>
</dbReference>
<comment type="caution">
    <text evidence="5">The sequence shown here is derived from an EMBL/GenBank/DDBJ whole genome shotgun (WGS) entry which is preliminary data.</text>
</comment>
<evidence type="ECO:0000259" key="4">
    <source>
        <dbReference type="PROSITE" id="PS51118"/>
    </source>
</evidence>
<dbReference type="PANTHER" id="PTHR33204">
    <property type="entry name" value="TRANSCRIPTIONAL REGULATOR, MARR FAMILY"/>
    <property type="match status" value="1"/>
</dbReference>
<evidence type="ECO:0000313" key="6">
    <source>
        <dbReference type="Proteomes" id="UP000537204"/>
    </source>
</evidence>
<evidence type="ECO:0000256" key="2">
    <source>
        <dbReference type="ARBA" id="ARBA00023125"/>
    </source>
</evidence>
<keyword evidence="1" id="KW-0805">Transcription regulation</keyword>
<evidence type="ECO:0000256" key="1">
    <source>
        <dbReference type="ARBA" id="ARBA00023015"/>
    </source>
</evidence>
<dbReference type="Gene3D" id="1.10.10.10">
    <property type="entry name" value="Winged helix-like DNA-binding domain superfamily/Winged helix DNA-binding domain"/>
    <property type="match status" value="1"/>
</dbReference>
<dbReference type="InterPro" id="IPR002577">
    <property type="entry name" value="HTH_HxlR"/>
</dbReference>
<dbReference type="EMBL" id="JACHCE010000004">
    <property type="protein sequence ID" value="MBB5637099.1"/>
    <property type="molecule type" value="Genomic_DNA"/>
</dbReference>
<dbReference type="GO" id="GO:0003677">
    <property type="term" value="F:DNA binding"/>
    <property type="evidence" value="ECO:0007669"/>
    <property type="project" value="UniProtKB-KW"/>
</dbReference>
<organism evidence="5 6">
    <name type="scientific">Pedobacter cryoconitis</name>
    <dbReference type="NCBI Taxonomy" id="188932"/>
    <lineage>
        <taxon>Bacteria</taxon>
        <taxon>Pseudomonadati</taxon>
        <taxon>Bacteroidota</taxon>
        <taxon>Sphingobacteriia</taxon>
        <taxon>Sphingobacteriales</taxon>
        <taxon>Sphingobacteriaceae</taxon>
        <taxon>Pedobacter</taxon>
    </lineage>
</organism>
<evidence type="ECO:0000256" key="3">
    <source>
        <dbReference type="ARBA" id="ARBA00023163"/>
    </source>
</evidence>
<name>A0A7W8ZN60_9SPHI</name>
<dbReference type="RefSeq" id="WP_183882986.1">
    <property type="nucleotide sequence ID" value="NZ_JACHCE010000004.1"/>
</dbReference>
<dbReference type="PROSITE" id="PS51118">
    <property type="entry name" value="HTH_HXLR"/>
    <property type="match status" value="1"/>
</dbReference>
<proteinExistence type="predicted"/>
<reference evidence="5 6" key="1">
    <citation type="submission" date="2020-08" db="EMBL/GenBank/DDBJ databases">
        <title>Genomic Encyclopedia of Type Strains, Phase IV (KMG-V): Genome sequencing to study the core and pangenomes of soil and plant-associated prokaryotes.</title>
        <authorList>
            <person name="Whitman W."/>
        </authorList>
    </citation>
    <scope>NUCLEOTIDE SEQUENCE [LARGE SCALE GENOMIC DNA]</scope>
    <source>
        <strain evidence="5 6">S3M1</strain>
    </source>
</reference>
<gene>
    <name evidence="5" type="ORF">HDE68_003012</name>
</gene>
<dbReference type="AlphaFoldDB" id="A0A7W8ZN60"/>
<evidence type="ECO:0000313" key="5">
    <source>
        <dbReference type="EMBL" id="MBB5637099.1"/>
    </source>
</evidence>
<dbReference type="Proteomes" id="UP000537204">
    <property type="component" value="Unassembled WGS sequence"/>
</dbReference>